<dbReference type="SMART" id="SM00320">
    <property type="entry name" value="WD40"/>
    <property type="match status" value="4"/>
</dbReference>
<dbReference type="Gene3D" id="3.10.20.870">
    <property type="entry name" value="PFU (PLAA family ubiquitin binding), C-terminal domain"/>
    <property type="match status" value="2"/>
</dbReference>
<dbReference type="PROSITE" id="PS50082">
    <property type="entry name" value="WD_REPEATS_2"/>
    <property type="match status" value="3"/>
</dbReference>
<dbReference type="Pfam" id="PF09070">
    <property type="entry name" value="PFU"/>
    <property type="match status" value="2"/>
</dbReference>
<dbReference type="Gene3D" id="2.130.10.10">
    <property type="entry name" value="YVTN repeat-like/Quinoprotein amine dehydrogenase"/>
    <property type="match status" value="1"/>
</dbReference>
<comment type="similarity">
    <text evidence="2">Belongs to the WD repeat PLAP family.</text>
</comment>
<dbReference type="Pfam" id="PF00400">
    <property type="entry name" value="WD40"/>
    <property type="match status" value="3"/>
</dbReference>
<dbReference type="Gene3D" id="1.25.10.10">
    <property type="entry name" value="Leucine-rich Repeat Variant"/>
    <property type="match status" value="1"/>
</dbReference>
<proteinExistence type="inferred from homology"/>
<dbReference type="GO" id="GO:0043161">
    <property type="term" value="P:proteasome-mediated ubiquitin-dependent protein catabolic process"/>
    <property type="evidence" value="ECO:0007669"/>
    <property type="project" value="TreeGrafter"/>
</dbReference>
<feature type="repeat" description="WD" evidence="6">
    <location>
        <begin position="148"/>
        <end position="188"/>
    </location>
</feature>
<evidence type="ECO:0000256" key="2">
    <source>
        <dbReference type="ARBA" id="ARBA00008495"/>
    </source>
</evidence>
<name>A0A1I7WWF6_HETBA</name>
<evidence type="ECO:0000256" key="1">
    <source>
        <dbReference type="ARBA" id="ARBA00004496"/>
    </source>
</evidence>
<keyword evidence="3" id="KW-0963">Cytoplasm</keyword>
<feature type="repeat" description="WD" evidence="6">
    <location>
        <begin position="19"/>
        <end position="59"/>
    </location>
</feature>
<dbReference type="InterPro" id="IPR013535">
    <property type="entry name" value="PUL_dom"/>
</dbReference>
<comment type="subcellular location">
    <subcellularLocation>
        <location evidence="1">Cytoplasm</location>
    </subcellularLocation>
</comment>
<dbReference type="PROSITE" id="PS50294">
    <property type="entry name" value="WD_REPEATS_REGION"/>
    <property type="match status" value="1"/>
</dbReference>
<dbReference type="PROSITE" id="PS51396">
    <property type="entry name" value="PUL"/>
    <property type="match status" value="1"/>
</dbReference>
<feature type="repeat" description="WD" evidence="6">
    <location>
        <begin position="107"/>
        <end position="139"/>
    </location>
</feature>
<dbReference type="Proteomes" id="UP000095283">
    <property type="component" value="Unplaced"/>
</dbReference>
<keyword evidence="9" id="KW-1185">Reference proteome</keyword>
<evidence type="ECO:0000313" key="10">
    <source>
        <dbReference type="WBParaSite" id="Hba_09453"/>
    </source>
</evidence>
<dbReference type="GO" id="GO:0010992">
    <property type="term" value="P:ubiquitin recycling"/>
    <property type="evidence" value="ECO:0007669"/>
    <property type="project" value="TreeGrafter"/>
</dbReference>
<dbReference type="InterPro" id="IPR016024">
    <property type="entry name" value="ARM-type_fold"/>
</dbReference>
<dbReference type="GO" id="GO:0005737">
    <property type="term" value="C:cytoplasm"/>
    <property type="evidence" value="ECO:0007669"/>
    <property type="project" value="UniProtKB-SubCell"/>
</dbReference>
<dbReference type="Pfam" id="PF08324">
    <property type="entry name" value="PUL"/>
    <property type="match status" value="1"/>
</dbReference>
<accession>A0A1I7WWF6</accession>
<organism evidence="9 10">
    <name type="scientific">Heterorhabditis bacteriophora</name>
    <name type="common">Entomopathogenic nematode worm</name>
    <dbReference type="NCBI Taxonomy" id="37862"/>
    <lineage>
        <taxon>Eukaryota</taxon>
        <taxon>Metazoa</taxon>
        <taxon>Ecdysozoa</taxon>
        <taxon>Nematoda</taxon>
        <taxon>Chromadorea</taxon>
        <taxon>Rhabditida</taxon>
        <taxon>Rhabditina</taxon>
        <taxon>Rhabditomorpha</taxon>
        <taxon>Strongyloidea</taxon>
        <taxon>Heterorhabditidae</taxon>
        <taxon>Heterorhabditis</taxon>
    </lineage>
</organism>
<dbReference type="GO" id="GO:0005634">
    <property type="term" value="C:nucleus"/>
    <property type="evidence" value="ECO:0007669"/>
    <property type="project" value="TreeGrafter"/>
</dbReference>
<dbReference type="SUPFAM" id="SSF50978">
    <property type="entry name" value="WD40 repeat-like"/>
    <property type="match status" value="1"/>
</dbReference>
<dbReference type="SUPFAM" id="SSF48371">
    <property type="entry name" value="ARM repeat"/>
    <property type="match status" value="1"/>
</dbReference>
<dbReference type="PANTHER" id="PTHR19849:SF0">
    <property type="entry name" value="PHOSPHOLIPASE A-2-ACTIVATING PROTEIN"/>
    <property type="match status" value="1"/>
</dbReference>
<dbReference type="InterPro" id="IPR015155">
    <property type="entry name" value="PFU"/>
</dbReference>
<keyword evidence="5" id="KW-0677">Repeat</keyword>
<evidence type="ECO:0000256" key="3">
    <source>
        <dbReference type="ARBA" id="ARBA00022490"/>
    </source>
</evidence>
<evidence type="ECO:0000259" key="8">
    <source>
        <dbReference type="PROSITE" id="PS51396"/>
    </source>
</evidence>
<feature type="domain" description="PFU" evidence="7">
    <location>
        <begin position="368"/>
        <end position="472"/>
    </location>
</feature>
<evidence type="ECO:0000256" key="5">
    <source>
        <dbReference type="ARBA" id="ARBA00022737"/>
    </source>
</evidence>
<dbReference type="InterPro" id="IPR015943">
    <property type="entry name" value="WD40/YVTN_repeat-like_dom_sf"/>
</dbReference>
<evidence type="ECO:0000256" key="4">
    <source>
        <dbReference type="ARBA" id="ARBA00022574"/>
    </source>
</evidence>
<evidence type="ECO:0000256" key="6">
    <source>
        <dbReference type="PROSITE-ProRule" id="PRU00221"/>
    </source>
</evidence>
<evidence type="ECO:0000313" key="9">
    <source>
        <dbReference type="Proteomes" id="UP000095283"/>
    </source>
</evidence>
<dbReference type="WBParaSite" id="Hba_09453">
    <property type="protein sequence ID" value="Hba_09453"/>
    <property type="gene ID" value="Hba_09453"/>
</dbReference>
<dbReference type="PROSITE" id="PS51394">
    <property type="entry name" value="PFU"/>
    <property type="match status" value="1"/>
</dbReference>
<reference evidence="10" key="1">
    <citation type="submission" date="2016-11" db="UniProtKB">
        <authorList>
            <consortium name="WormBaseParasite"/>
        </authorList>
    </citation>
    <scope>IDENTIFICATION</scope>
</reference>
<dbReference type="AlphaFoldDB" id="A0A1I7WWF6"/>
<dbReference type="PANTHER" id="PTHR19849">
    <property type="entry name" value="PHOSPHOLIPASE A-2-ACTIVATING PROTEIN"/>
    <property type="match status" value="1"/>
</dbReference>
<evidence type="ECO:0000259" key="7">
    <source>
        <dbReference type="PROSITE" id="PS51394"/>
    </source>
</evidence>
<dbReference type="InterPro" id="IPR001680">
    <property type="entry name" value="WD40_rpt"/>
</dbReference>
<dbReference type="GO" id="GO:0043130">
    <property type="term" value="F:ubiquitin binding"/>
    <property type="evidence" value="ECO:0007669"/>
    <property type="project" value="TreeGrafter"/>
</dbReference>
<keyword evidence="4 6" id="KW-0853">WD repeat</keyword>
<protein>
    <submittedName>
        <fullName evidence="10">Phospholipase A-2-activating protein</fullName>
    </submittedName>
</protein>
<dbReference type="InterPro" id="IPR036322">
    <property type="entry name" value="WD40_repeat_dom_sf"/>
</dbReference>
<sequence>MEDIEMAEEEKPFILSRVITAHKADVKSVNSTSAGVIISGSRDETVKFWTKRGGEFNESVCFTQPKGLVVNSVGYYESEEGWRLFVGRKDGSISVYASGSLEPLTVLTQHSSNVWALATIENTPGYYLSGSADKTIKLWRDDNEIRTFTGHTDVIRALLVISTVRFLSAANDATIRLWHLETGICLASFSSLLDEFIFSLSFVGSYVISCGEGGYVEVWRKEKEGEELSLCHHQILHSPAQTSWSTSGLPNGDFVVGGRYISNFIFNLYFDMVFGYSLNHHVKFSDGRIYVWTQDNKRKADPTLITIFDNELAAKVAKELERKEQKENEVVVIKVSLDDGAPNMELRYQKGTDPLIAAEKFIKDNNLPPSYIIEIIEYIKANVPEARAVTNKKHQPLPTQKVVVDGKEYDYGFEVTVDDGRRLMLPYNAGEDPDWAAQQFCEKHNLPMKFLAKVVGVIFLVKLALDTQILGEILIRALGGFYKSGSAFGGLIPNSCLVNDKKRPRGELVPVNEYFKFGVEQLSQKAISKLAEVNNRQEALKLNTNQMSALEQLMASVPGSSEITDIVMLALDTGLQWKMDDIVPILDLFRIALLHEPLNKYYCDTNTRGSDTLQRLIALLISEPSDAIRILVCRTITNAFSHEYGREMLMHDLESIIPLVTKEFLGGKPALQLAAASALANWSHLLLIRSESVAELGPREDVIRGVIKVLEAVESFGDRSELALIRILQAIVTLMWGDTAVITLAKSRNMMAIVNRIKDAVVDDRESSYRTISAIYLFFAKFARSLSSSLARFHEHSNCQPRKANIVTLLGEREMNCAMSLTRTSEALSMVHMLVQSDTRQYVPCEMFRLRGKAQFEDRRIIIPSGREVVNTDNLETFDMHGIESTEKVVSTMTIDGTHSDPVCFETPIERISLAICLDVHLRNV</sequence>
<dbReference type="InterPro" id="IPR038122">
    <property type="entry name" value="PFU_sf"/>
</dbReference>
<feature type="domain" description="PUL" evidence="8">
    <location>
        <begin position="507"/>
        <end position="779"/>
    </location>
</feature>
<dbReference type="InterPro" id="IPR011989">
    <property type="entry name" value="ARM-like"/>
</dbReference>